<evidence type="ECO:0000256" key="1">
    <source>
        <dbReference type="SAM" id="Phobius"/>
    </source>
</evidence>
<keyword evidence="1" id="KW-0812">Transmembrane</keyword>
<feature type="transmembrane region" description="Helical" evidence="1">
    <location>
        <begin position="81"/>
        <end position="99"/>
    </location>
</feature>
<dbReference type="OrthoDB" id="8410764at2"/>
<reference evidence="2 3" key="1">
    <citation type="submission" date="2017-04" db="EMBL/GenBank/DDBJ databases">
        <authorList>
            <person name="Afonso C.L."/>
            <person name="Miller P.J."/>
            <person name="Scott M.A."/>
            <person name="Spackman E."/>
            <person name="Goraichik I."/>
            <person name="Dimitrov K.M."/>
            <person name="Suarez D.L."/>
            <person name="Swayne D.E."/>
        </authorList>
    </citation>
    <scope>NUCLEOTIDE SEQUENCE [LARGE SCALE GENOMIC DNA]</scope>
    <source>
        <strain evidence="2 3">B5P</strain>
    </source>
</reference>
<evidence type="ECO:0000313" key="2">
    <source>
        <dbReference type="EMBL" id="SMH40711.1"/>
    </source>
</evidence>
<feature type="transmembrane region" description="Helical" evidence="1">
    <location>
        <begin position="193"/>
        <end position="218"/>
    </location>
</feature>
<feature type="transmembrane region" description="Helical" evidence="1">
    <location>
        <begin position="7"/>
        <end position="24"/>
    </location>
</feature>
<organism evidence="2 3">
    <name type="scientific">Mesorhizobium australicum</name>
    <dbReference type="NCBI Taxonomy" id="536018"/>
    <lineage>
        <taxon>Bacteria</taxon>
        <taxon>Pseudomonadati</taxon>
        <taxon>Pseudomonadota</taxon>
        <taxon>Alphaproteobacteria</taxon>
        <taxon>Hyphomicrobiales</taxon>
        <taxon>Phyllobacteriaceae</taxon>
        <taxon>Mesorhizobium</taxon>
    </lineage>
</organism>
<dbReference type="AlphaFoldDB" id="A0A1X7NSP4"/>
<feature type="transmembrane region" description="Helical" evidence="1">
    <location>
        <begin position="111"/>
        <end position="136"/>
    </location>
</feature>
<feature type="transmembrane region" description="Helical" evidence="1">
    <location>
        <begin position="224"/>
        <end position="242"/>
    </location>
</feature>
<accession>A0A1X7NSP4</accession>
<feature type="transmembrane region" description="Helical" evidence="1">
    <location>
        <begin position="355"/>
        <end position="382"/>
    </location>
</feature>
<keyword evidence="1" id="KW-0472">Membrane</keyword>
<evidence type="ECO:0000313" key="3">
    <source>
        <dbReference type="Proteomes" id="UP000193083"/>
    </source>
</evidence>
<evidence type="ECO:0008006" key="4">
    <source>
        <dbReference type="Google" id="ProtNLM"/>
    </source>
</evidence>
<dbReference type="EMBL" id="FXBL01000004">
    <property type="protein sequence ID" value="SMH40711.1"/>
    <property type="molecule type" value="Genomic_DNA"/>
</dbReference>
<protein>
    <recommendedName>
        <fullName evidence="4">O-antigen ligase like membrane protein</fullName>
    </recommendedName>
</protein>
<feature type="transmembrane region" description="Helical" evidence="1">
    <location>
        <begin position="319"/>
        <end position="343"/>
    </location>
</feature>
<feature type="transmembrane region" description="Helical" evidence="1">
    <location>
        <begin position="56"/>
        <end position="75"/>
    </location>
</feature>
<feature type="transmembrane region" description="Helical" evidence="1">
    <location>
        <begin position="30"/>
        <end position="49"/>
    </location>
</feature>
<keyword evidence="3" id="KW-1185">Reference proteome</keyword>
<sequence length="424" mass="47061">MKITIQNVLVFVVVSYAIVLAPFLDAGFRNYLVLLAAFAGAFSLFVFHVQVAHVQLWSLVVIGYMCLVALANSGLPGLGSVALTFAYLMGQFTVASIAKRSWFDARFAATLLGRIVIAYAIVSVLQMIASFTGLSVPNLIASKGLWSYNSLAYEPSHLGRAIGITMLAYLIVVRGESGGRLSFRSGSMNRKVLIAFFVTMLLSGSAVAAIAIPIALIFALRPRWSVPLMVITFLVWPSLTYIDYEPLQRAIRLISNLDTLDIERLAEADGSGAARLIPFLIYLDLADPWTWTFWFGYGAQGAASVFVDRVKGIADYEGGVSFLPGFLVTYGLVGSAFFLWVLLISAWNSTTFPIIVFWFVFFTSVPWNIQLFWYGLIVLILVNEAISKRNRYLLGGERRDLKRRPNWVRLKIDPVSDSRGTRKR</sequence>
<feature type="transmembrane region" description="Helical" evidence="1">
    <location>
        <begin position="156"/>
        <end position="173"/>
    </location>
</feature>
<keyword evidence="1" id="KW-1133">Transmembrane helix</keyword>
<dbReference type="Proteomes" id="UP000193083">
    <property type="component" value="Unassembled WGS sequence"/>
</dbReference>
<proteinExistence type="predicted"/>
<name>A0A1X7NSP4_9HYPH</name>
<dbReference type="RefSeq" id="WP_085464366.1">
    <property type="nucleotide sequence ID" value="NZ_FXBL01000004.1"/>
</dbReference>
<gene>
    <name evidence="2" type="ORF">SAMN02982922_2399</name>
</gene>